<organism evidence="2 3">
    <name type="scientific">Stenotrophomonas phage vB_SmaS_DLP_5</name>
    <dbReference type="NCBI Taxonomy" id="2044561"/>
    <lineage>
        <taxon>Viruses</taxon>
        <taxon>Duplodnaviria</taxon>
        <taxon>Heunggongvirae</taxon>
        <taxon>Uroviricota</taxon>
        <taxon>Caudoviricetes</taxon>
        <taxon>Delepquintavirus</taxon>
        <taxon>Delepquintavirus DLP5</taxon>
    </lineage>
</organism>
<dbReference type="Proteomes" id="UP000241675">
    <property type="component" value="Segment"/>
</dbReference>
<keyword evidence="3" id="KW-1185">Reference proteome</keyword>
<reference evidence="3" key="1">
    <citation type="submission" date="2017-10" db="EMBL/GenBank/DDBJ databases">
        <authorList>
            <person name="Peters D.L."/>
        </authorList>
    </citation>
    <scope>NUCLEOTIDE SEQUENCE [LARGE SCALE GENOMIC DNA]</scope>
</reference>
<accession>A0A2D2W2X7</accession>
<evidence type="ECO:0000313" key="2">
    <source>
        <dbReference type="EMBL" id="ATS92336.1"/>
    </source>
</evidence>
<feature type="region of interest" description="Disordered" evidence="1">
    <location>
        <begin position="91"/>
        <end position="132"/>
    </location>
</feature>
<sequence>MARDTIFKVTDNKLGTTVLVQAASKRKAEKFLETGRFVAEKASPEEITRAVNEGGKILVEGPHVPSSGDVDPAQTATVIHNGQMLANPAEAKAPLAEKAPEKNLESWPAGHEAGVQPSVEGGLAEAEQADQVVKEQAAGVIASDLHAAEGAEKATDAE</sequence>
<dbReference type="EMBL" id="MG189906">
    <property type="protein sequence ID" value="ATS92336.1"/>
    <property type="molecule type" value="Genomic_DNA"/>
</dbReference>
<gene>
    <name evidence="2" type="ORF">DLP05_070</name>
</gene>
<proteinExistence type="predicted"/>
<name>A0A2D2W2X7_9CAUD</name>
<evidence type="ECO:0000256" key="1">
    <source>
        <dbReference type="SAM" id="MobiDB-lite"/>
    </source>
</evidence>
<reference evidence="2 3" key="2">
    <citation type="submission" date="2017-11" db="EMBL/GenBank/DDBJ databases">
        <title>Lysogenic conversion of Stenotrophomonas maltophilia by temperate phage DLP4.</title>
        <authorList>
            <person name="Dennis J."/>
            <person name="Stothard P."/>
        </authorList>
    </citation>
    <scope>NUCLEOTIDE SEQUENCE [LARGE SCALE GENOMIC DNA]</scope>
</reference>
<evidence type="ECO:0000313" key="3">
    <source>
        <dbReference type="Proteomes" id="UP000241675"/>
    </source>
</evidence>
<protein>
    <submittedName>
        <fullName evidence="2">Uncharacterized protein</fullName>
    </submittedName>
</protein>